<protein>
    <submittedName>
        <fullName evidence="3">Uncharacterized protein LOC109246041 isoform X4</fullName>
    </submittedName>
</protein>
<dbReference type="GeneID" id="109246041"/>
<organism evidence="2 3">
    <name type="scientific">Panthera pardus</name>
    <name type="common">Leopard</name>
    <name type="synonym">Felis pardus</name>
    <dbReference type="NCBI Taxonomy" id="9691"/>
    <lineage>
        <taxon>Eukaryota</taxon>
        <taxon>Metazoa</taxon>
        <taxon>Chordata</taxon>
        <taxon>Craniata</taxon>
        <taxon>Vertebrata</taxon>
        <taxon>Euteleostomi</taxon>
        <taxon>Mammalia</taxon>
        <taxon>Eutheria</taxon>
        <taxon>Laurasiatheria</taxon>
        <taxon>Carnivora</taxon>
        <taxon>Feliformia</taxon>
        <taxon>Felidae</taxon>
        <taxon>Pantherinae</taxon>
        <taxon>Panthera</taxon>
    </lineage>
</organism>
<keyword evidence="2" id="KW-1185">Reference proteome</keyword>
<evidence type="ECO:0000313" key="3">
    <source>
        <dbReference type="RefSeq" id="XP_019269319.2"/>
    </source>
</evidence>
<proteinExistence type="predicted"/>
<dbReference type="Proteomes" id="UP001165780">
    <property type="component" value="Unplaced"/>
</dbReference>
<reference evidence="3" key="1">
    <citation type="submission" date="2025-08" db="UniProtKB">
        <authorList>
            <consortium name="RefSeq"/>
        </authorList>
    </citation>
    <scope>IDENTIFICATION</scope>
    <source>
        <tissue evidence="3">Whole blood</tissue>
    </source>
</reference>
<dbReference type="RefSeq" id="XP_019269319.2">
    <property type="nucleotide sequence ID" value="XM_019413774.2"/>
</dbReference>
<dbReference type="AlphaFoldDB" id="A0A9V1DWW5"/>
<evidence type="ECO:0000256" key="1">
    <source>
        <dbReference type="SAM" id="MobiDB-lite"/>
    </source>
</evidence>
<name>A0A9V1DWW5_PANPR</name>
<feature type="region of interest" description="Disordered" evidence="1">
    <location>
        <begin position="181"/>
        <end position="282"/>
    </location>
</feature>
<evidence type="ECO:0000313" key="2">
    <source>
        <dbReference type="Proteomes" id="UP001165780"/>
    </source>
</evidence>
<gene>
    <name evidence="3" type="primary">LOC109246041</name>
</gene>
<accession>A0A9V1DWW5</accession>
<sequence length="309" mass="33296">MCTWVWVGMCTDVDVYVWMCVWMCVGVCACTHTHRQTHATQGRCTLRWARRPLPTPLCRRRKPLGADERAAKGRCGVGGKCTRPAAGPPAPHARMGPCLGTGAPGLCASPTPACLAFTPRAACGPAGSAPWPCGPYQPARRFRPSLRAEQTLRDGRGRWTTCWGLTSCLRRTTVFGERISSRSEALPSAARRRGAGARRAPAAPRPHEHNGPENWWTGAQVSAAHRPRTRAPTGQTESSRQVGSPGLDPDPGQLVSTRLERRVRTPPAPTLQQEPILSHVDDHGLTLTAQSVKEALGGRGSHLPSAEAK</sequence>
<feature type="compositionally biased region" description="Polar residues" evidence="1">
    <location>
        <begin position="232"/>
        <end position="242"/>
    </location>
</feature>